<dbReference type="AlphaFoldDB" id="A0A2K3LAG8"/>
<accession>A0A2K3LAG8</accession>
<dbReference type="GO" id="GO:0004553">
    <property type="term" value="F:hydrolase activity, hydrolyzing O-glycosyl compounds"/>
    <property type="evidence" value="ECO:0007669"/>
    <property type="project" value="InterPro"/>
</dbReference>
<evidence type="ECO:0000256" key="1">
    <source>
        <dbReference type="ARBA" id="ARBA00009809"/>
    </source>
</evidence>
<dbReference type="Proteomes" id="UP000236291">
    <property type="component" value="Unassembled WGS sequence"/>
</dbReference>
<proteinExistence type="inferred from homology"/>
<dbReference type="PANTHER" id="PTHR23421">
    <property type="entry name" value="BETA-GALACTOSIDASE RELATED"/>
    <property type="match status" value="1"/>
</dbReference>
<reference evidence="2 3" key="2">
    <citation type="journal article" date="2017" name="Front. Plant Sci.">
        <title>Gene Classification and Mining of Molecular Markers Useful in Red Clover (Trifolium pratense) Breeding.</title>
        <authorList>
            <person name="Istvanek J."/>
            <person name="Dluhosova J."/>
            <person name="Dluhos P."/>
            <person name="Patkova L."/>
            <person name="Nedelnik J."/>
            <person name="Repkova J."/>
        </authorList>
    </citation>
    <scope>NUCLEOTIDE SEQUENCE [LARGE SCALE GENOMIC DNA]</scope>
    <source>
        <strain evidence="3">cv. Tatra</strain>
        <tissue evidence="2">Young leaves</tissue>
    </source>
</reference>
<reference evidence="2 3" key="1">
    <citation type="journal article" date="2014" name="Am. J. Bot.">
        <title>Genome assembly and annotation for red clover (Trifolium pratense; Fabaceae).</title>
        <authorList>
            <person name="Istvanek J."/>
            <person name="Jaros M."/>
            <person name="Krenek A."/>
            <person name="Repkova J."/>
        </authorList>
    </citation>
    <scope>NUCLEOTIDE SEQUENCE [LARGE SCALE GENOMIC DNA]</scope>
    <source>
        <strain evidence="3">cv. Tatra</strain>
        <tissue evidence="2">Young leaves</tissue>
    </source>
</reference>
<sequence>EKGVTYDGRSLIINGQRMLLFSDFVHYPRSPPRFNFEGNYDLIKFIKMIRRHDMMNTTTMQINTCNGRYCGDTLSGPNSPNKPTLWTENWTAQTSSSFVTTQYYDEAPIDEYDVSQLKSAEPLKHFSTTKVTTVSLESYLEHRVATEVIFKFNFRHFSLDCTFGTLLDVYEYE</sequence>
<dbReference type="STRING" id="57577.A0A2K3LAG8"/>
<dbReference type="EMBL" id="ASHM01029182">
    <property type="protein sequence ID" value="PNX75532.1"/>
    <property type="molecule type" value="Genomic_DNA"/>
</dbReference>
<dbReference type="InterPro" id="IPR017853">
    <property type="entry name" value="GH"/>
</dbReference>
<feature type="non-terminal residue" evidence="2">
    <location>
        <position position="1"/>
    </location>
</feature>
<gene>
    <name evidence="2" type="ORF">L195_g031469</name>
</gene>
<dbReference type="InterPro" id="IPR001944">
    <property type="entry name" value="Glycoside_Hdrlase_35"/>
</dbReference>
<evidence type="ECO:0000313" key="2">
    <source>
        <dbReference type="EMBL" id="PNX75532.1"/>
    </source>
</evidence>
<protein>
    <submittedName>
        <fullName evidence="2">Beta-galactosidase 13-like protein</fullName>
    </submittedName>
</protein>
<dbReference type="SUPFAM" id="SSF51445">
    <property type="entry name" value="(Trans)glycosidases"/>
    <property type="match status" value="1"/>
</dbReference>
<comment type="caution">
    <text evidence="2">The sequence shown here is derived from an EMBL/GenBank/DDBJ whole genome shotgun (WGS) entry which is preliminary data.</text>
</comment>
<name>A0A2K3LAG8_TRIPR</name>
<comment type="similarity">
    <text evidence="1">Belongs to the glycosyl hydrolase 35 family.</text>
</comment>
<organism evidence="2 3">
    <name type="scientific">Trifolium pratense</name>
    <name type="common">Red clover</name>
    <dbReference type="NCBI Taxonomy" id="57577"/>
    <lineage>
        <taxon>Eukaryota</taxon>
        <taxon>Viridiplantae</taxon>
        <taxon>Streptophyta</taxon>
        <taxon>Embryophyta</taxon>
        <taxon>Tracheophyta</taxon>
        <taxon>Spermatophyta</taxon>
        <taxon>Magnoliopsida</taxon>
        <taxon>eudicotyledons</taxon>
        <taxon>Gunneridae</taxon>
        <taxon>Pentapetalae</taxon>
        <taxon>rosids</taxon>
        <taxon>fabids</taxon>
        <taxon>Fabales</taxon>
        <taxon>Fabaceae</taxon>
        <taxon>Papilionoideae</taxon>
        <taxon>50 kb inversion clade</taxon>
        <taxon>NPAAA clade</taxon>
        <taxon>Hologalegina</taxon>
        <taxon>IRL clade</taxon>
        <taxon>Trifolieae</taxon>
        <taxon>Trifolium</taxon>
    </lineage>
</organism>
<evidence type="ECO:0000313" key="3">
    <source>
        <dbReference type="Proteomes" id="UP000236291"/>
    </source>
</evidence>
<dbReference type="GO" id="GO:0005975">
    <property type="term" value="P:carbohydrate metabolic process"/>
    <property type="evidence" value="ECO:0007669"/>
    <property type="project" value="InterPro"/>
</dbReference>